<dbReference type="AlphaFoldDB" id="A0A4V2KUE9"/>
<protein>
    <submittedName>
        <fullName evidence="1">Peptidoglycan-binding protein</fullName>
    </submittedName>
</protein>
<dbReference type="InterPro" id="IPR036365">
    <property type="entry name" value="PGBD-like_sf"/>
</dbReference>
<name>A0A4V2KUE9_9HYPH</name>
<reference evidence="1 2" key="1">
    <citation type="submission" date="2019-02" db="EMBL/GenBank/DDBJ databases">
        <title>Siculibacillus lacustris gen. nov., sp. nov., a new rosette-forming bacterium isolated from a freshwater crater lake (Lake St. Ana, Romania).</title>
        <authorList>
            <person name="Felfoldi T."/>
            <person name="Marton Z."/>
            <person name="Szabo A."/>
            <person name="Mentes A."/>
            <person name="Boka K."/>
            <person name="Marialigeti K."/>
            <person name="Mathe I."/>
            <person name="Koncz M."/>
            <person name="Schumann P."/>
            <person name="Toth E."/>
        </authorList>
    </citation>
    <scope>NUCLEOTIDE SEQUENCE [LARGE SCALE GENOMIC DNA]</scope>
    <source>
        <strain evidence="1 2">SA-279</strain>
    </source>
</reference>
<sequence>MHALILLTTDKNPWLYWNIDRQIGPGSHGEDVRFAQYLLVYWSYTFELGYEISEVDGYWGGRTSAVVRAMEQNTRWRVVRDGYISPIPEPFVHNTASNKSFKFDILLENYTRRATGFGINQLSNERVNAVMRGIPNDGYCPPALAAALRRALIGVNV</sequence>
<comment type="caution">
    <text evidence="1">The sequence shown here is derived from an EMBL/GenBank/DDBJ whole genome shotgun (WGS) entry which is preliminary data.</text>
</comment>
<dbReference type="OrthoDB" id="3719185at2"/>
<organism evidence="1 2">
    <name type="scientific">Siculibacillus lacustris</name>
    <dbReference type="NCBI Taxonomy" id="1549641"/>
    <lineage>
        <taxon>Bacteria</taxon>
        <taxon>Pseudomonadati</taxon>
        <taxon>Pseudomonadota</taxon>
        <taxon>Alphaproteobacteria</taxon>
        <taxon>Hyphomicrobiales</taxon>
        <taxon>Ancalomicrobiaceae</taxon>
        <taxon>Siculibacillus</taxon>
    </lineage>
</organism>
<dbReference type="Proteomes" id="UP000292781">
    <property type="component" value="Unassembled WGS sequence"/>
</dbReference>
<dbReference type="Gene3D" id="1.10.101.10">
    <property type="entry name" value="PGBD-like superfamily/PGBD"/>
    <property type="match status" value="1"/>
</dbReference>
<evidence type="ECO:0000313" key="1">
    <source>
        <dbReference type="EMBL" id="TBW41325.1"/>
    </source>
</evidence>
<accession>A0A4V2KUE9</accession>
<gene>
    <name evidence="1" type="ORF">EYW49_00955</name>
</gene>
<evidence type="ECO:0000313" key="2">
    <source>
        <dbReference type="Proteomes" id="UP000292781"/>
    </source>
</evidence>
<proteinExistence type="predicted"/>
<dbReference type="RefSeq" id="WP_131304984.1">
    <property type="nucleotide sequence ID" value="NZ_SJFN01000001.1"/>
</dbReference>
<keyword evidence="2" id="KW-1185">Reference proteome</keyword>
<dbReference type="EMBL" id="SJFN01000001">
    <property type="protein sequence ID" value="TBW41325.1"/>
    <property type="molecule type" value="Genomic_DNA"/>
</dbReference>
<dbReference type="SUPFAM" id="SSF47090">
    <property type="entry name" value="PGBD-like"/>
    <property type="match status" value="1"/>
</dbReference>
<dbReference type="InterPro" id="IPR036366">
    <property type="entry name" value="PGBDSf"/>
</dbReference>